<evidence type="ECO:0000256" key="1">
    <source>
        <dbReference type="SAM" id="Phobius"/>
    </source>
</evidence>
<gene>
    <name evidence="3" type="ORF">JF888_05555</name>
</gene>
<dbReference type="RefSeq" id="WP_338177342.1">
    <property type="nucleotide sequence ID" value="NZ_JAEKNQ010000021.1"/>
</dbReference>
<evidence type="ECO:0000313" key="3">
    <source>
        <dbReference type="EMBL" id="MBJ7602644.1"/>
    </source>
</evidence>
<comment type="caution">
    <text evidence="3">The sequence shown here is derived from an EMBL/GenBank/DDBJ whole genome shotgun (WGS) entry which is preliminary data.</text>
</comment>
<dbReference type="EMBL" id="JAEKNQ010000021">
    <property type="protein sequence ID" value="MBJ7602644.1"/>
    <property type="molecule type" value="Genomic_DNA"/>
</dbReference>
<dbReference type="AlphaFoldDB" id="A0A934ND71"/>
<feature type="transmembrane region" description="Helical" evidence="1">
    <location>
        <begin position="262"/>
        <end position="282"/>
    </location>
</feature>
<feature type="transmembrane region" description="Helical" evidence="1">
    <location>
        <begin position="216"/>
        <end position="235"/>
    </location>
</feature>
<sequence length="315" mass="33567">MGSRRLTAAAFVLAALLAAASRVWASNPNSGLLVLIGAASAGGGLLGASHEIGPRLGLPQLGEGRGLLVIAGSLTALAVPWQTQIPPAHLDRLFGWQTPAAWFFVAALIVWTLVGGPRVRGFALAVAATALAAWVAWLGHLLLTPEVTQLRFPFQVVDLLAVGWYLAAITFLVAAEGEAARRSADDTAPPRHWELLVWALLPGLGLVRLGRRAAGLAWLGAGGVVGFLLWLSAYGQDQFLYWSTFSYTVLLPPARSRADVTALLWLLALLLATSYLSTLWAARRERQPRRQLASWAGLGQTGEPDSPRAAGRRRG</sequence>
<dbReference type="Proteomes" id="UP000620075">
    <property type="component" value="Unassembled WGS sequence"/>
</dbReference>
<keyword evidence="2" id="KW-0732">Signal</keyword>
<evidence type="ECO:0000313" key="4">
    <source>
        <dbReference type="Proteomes" id="UP000620075"/>
    </source>
</evidence>
<proteinExistence type="predicted"/>
<accession>A0A934ND71</accession>
<feature type="signal peptide" evidence="2">
    <location>
        <begin position="1"/>
        <end position="25"/>
    </location>
</feature>
<reference evidence="3 4" key="1">
    <citation type="submission" date="2020-10" db="EMBL/GenBank/DDBJ databases">
        <title>Ca. Dormibacterota MAGs.</title>
        <authorList>
            <person name="Montgomery K."/>
        </authorList>
    </citation>
    <scope>NUCLEOTIDE SEQUENCE [LARGE SCALE GENOMIC DNA]</scope>
    <source>
        <strain evidence="3">SC8811_S16_3</strain>
    </source>
</reference>
<feature type="transmembrane region" description="Helical" evidence="1">
    <location>
        <begin position="35"/>
        <end position="53"/>
    </location>
</feature>
<keyword evidence="1" id="KW-0472">Membrane</keyword>
<feature type="transmembrane region" description="Helical" evidence="1">
    <location>
        <begin position="152"/>
        <end position="174"/>
    </location>
</feature>
<feature type="transmembrane region" description="Helical" evidence="1">
    <location>
        <begin position="121"/>
        <end position="140"/>
    </location>
</feature>
<feature type="transmembrane region" description="Helical" evidence="1">
    <location>
        <begin position="94"/>
        <end position="114"/>
    </location>
</feature>
<name>A0A934ND71_9BACT</name>
<feature type="transmembrane region" description="Helical" evidence="1">
    <location>
        <begin position="65"/>
        <end position="82"/>
    </location>
</feature>
<organism evidence="3 4">
    <name type="scientific">Candidatus Dormiibacter inghamiae</name>
    <dbReference type="NCBI Taxonomy" id="3127013"/>
    <lineage>
        <taxon>Bacteria</taxon>
        <taxon>Bacillati</taxon>
        <taxon>Candidatus Dormiibacterota</taxon>
        <taxon>Candidatus Dormibacteria</taxon>
        <taxon>Candidatus Dormibacterales</taxon>
        <taxon>Candidatus Dormibacteraceae</taxon>
        <taxon>Candidatus Dormiibacter</taxon>
    </lineage>
</organism>
<keyword evidence="1" id="KW-0812">Transmembrane</keyword>
<keyword evidence="1" id="KW-1133">Transmembrane helix</keyword>
<feature type="chain" id="PRO_5037918332" evidence="2">
    <location>
        <begin position="26"/>
        <end position="315"/>
    </location>
</feature>
<evidence type="ECO:0000256" key="2">
    <source>
        <dbReference type="SAM" id="SignalP"/>
    </source>
</evidence>
<protein>
    <submittedName>
        <fullName evidence="3">Uncharacterized protein</fullName>
    </submittedName>
</protein>